<dbReference type="InterPro" id="IPR050173">
    <property type="entry name" value="ABC_transporter_C-like"/>
</dbReference>
<keyword evidence="12" id="KW-1185">Reference proteome</keyword>
<dbReference type="SMART" id="SM00382">
    <property type="entry name" value="AAA"/>
    <property type="match status" value="2"/>
</dbReference>
<dbReference type="GO" id="GO:0140359">
    <property type="term" value="F:ABC-type transporter activity"/>
    <property type="evidence" value="ECO:0007669"/>
    <property type="project" value="InterPro"/>
</dbReference>
<comment type="subcellular location">
    <subcellularLocation>
        <location evidence="1">Membrane</location>
        <topology evidence="1">Multi-pass membrane protein</topology>
    </subcellularLocation>
</comment>
<dbReference type="InterPro" id="IPR044746">
    <property type="entry name" value="ABCC_6TM_D1"/>
</dbReference>
<dbReference type="GO" id="GO:0016020">
    <property type="term" value="C:membrane"/>
    <property type="evidence" value="ECO:0007669"/>
    <property type="project" value="UniProtKB-SubCell"/>
</dbReference>
<name>A0A195BLJ3_9HYME</name>
<feature type="transmembrane region" description="Helical" evidence="8">
    <location>
        <begin position="957"/>
        <end position="977"/>
    </location>
</feature>
<evidence type="ECO:0000313" key="12">
    <source>
        <dbReference type="Proteomes" id="UP000078540"/>
    </source>
</evidence>
<keyword evidence="4" id="KW-0547">Nucleotide-binding</keyword>
<evidence type="ECO:0000256" key="3">
    <source>
        <dbReference type="ARBA" id="ARBA00022692"/>
    </source>
</evidence>
<dbReference type="FunFam" id="3.40.50.300:FF:000997">
    <property type="entry name" value="Multidrug resistance-associated protein 1"/>
    <property type="match status" value="1"/>
</dbReference>
<feature type="transmembrane region" description="Helical" evidence="8">
    <location>
        <begin position="228"/>
        <end position="249"/>
    </location>
</feature>
<dbReference type="PROSITE" id="PS50893">
    <property type="entry name" value="ABC_TRANSPORTER_2"/>
    <property type="match status" value="2"/>
</dbReference>
<dbReference type="KEGG" id="acoc:108685348"/>
<dbReference type="PANTHER" id="PTHR24223">
    <property type="entry name" value="ATP-BINDING CASSETTE SUB-FAMILY C"/>
    <property type="match status" value="1"/>
</dbReference>
<dbReference type="Gene3D" id="3.40.50.300">
    <property type="entry name" value="P-loop containing nucleotide triphosphate hydrolases"/>
    <property type="match status" value="2"/>
</dbReference>
<feature type="domain" description="ABC transporter" evidence="9">
    <location>
        <begin position="1141"/>
        <end position="1368"/>
    </location>
</feature>
<keyword evidence="2" id="KW-0813">Transport</keyword>
<feature type="transmembrane region" description="Helical" evidence="8">
    <location>
        <begin position="1034"/>
        <end position="1065"/>
    </location>
</feature>
<feature type="transmembrane region" description="Helical" evidence="8">
    <location>
        <begin position="104"/>
        <end position="131"/>
    </location>
</feature>
<dbReference type="InterPro" id="IPR044726">
    <property type="entry name" value="ABCC_6TM_D2"/>
</dbReference>
<keyword evidence="5" id="KW-0067">ATP-binding</keyword>
<dbReference type="CDD" id="cd18579">
    <property type="entry name" value="ABC_6TM_ABCC_D1"/>
    <property type="match status" value="1"/>
</dbReference>
<organism evidence="11 12">
    <name type="scientific">Atta colombica</name>
    <dbReference type="NCBI Taxonomy" id="520822"/>
    <lineage>
        <taxon>Eukaryota</taxon>
        <taxon>Metazoa</taxon>
        <taxon>Ecdysozoa</taxon>
        <taxon>Arthropoda</taxon>
        <taxon>Hexapoda</taxon>
        <taxon>Insecta</taxon>
        <taxon>Pterygota</taxon>
        <taxon>Neoptera</taxon>
        <taxon>Endopterygota</taxon>
        <taxon>Hymenoptera</taxon>
        <taxon>Apocrita</taxon>
        <taxon>Aculeata</taxon>
        <taxon>Formicoidea</taxon>
        <taxon>Formicidae</taxon>
        <taxon>Myrmicinae</taxon>
        <taxon>Atta</taxon>
    </lineage>
</organism>
<feature type="transmembrane region" description="Helical" evidence="8">
    <location>
        <begin position="788"/>
        <end position="806"/>
    </location>
</feature>
<dbReference type="SUPFAM" id="SSF90123">
    <property type="entry name" value="ABC transporter transmembrane region"/>
    <property type="match status" value="2"/>
</dbReference>
<dbReference type="OrthoDB" id="6500128at2759"/>
<feature type="transmembrane region" description="Helical" evidence="8">
    <location>
        <begin position="255"/>
        <end position="275"/>
    </location>
</feature>
<feature type="transmembrane region" description="Helical" evidence="8">
    <location>
        <begin position="1077"/>
        <end position="1095"/>
    </location>
</feature>
<dbReference type="InterPro" id="IPR011527">
    <property type="entry name" value="ABC1_TM_dom"/>
</dbReference>
<dbReference type="InterPro" id="IPR017871">
    <property type="entry name" value="ABC_transporter-like_CS"/>
</dbReference>
<evidence type="ECO:0000256" key="6">
    <source>
        <dbReference type="ARBA" id="ARBA00022989"/>
    </source>
</evidence>
<feature type="domain" description="ABC transporter" evidence="9">
    <location>
        <begin position="467"/>
        <end position="712"/>
    </location>
</feature>
<proteinExistence type="predicted"/>
<protein>
    <submittedName>
        <fullName evidence="11">Multidrug resistance-associated protein 4</fullName>
    </submittedName>
</protein>
<dbReference type="CDD" id="cd03250">
    <property type="entry name" value="ABCC_MRP_domain1"/>
    <property type="match status" value="1"/>
</dbReference>
<dbReference type="Gene3D" id="1.20.1560.10">
    <property type="entry name" value="ABC transporter type 1, transmembrane domain"/>
    <property type="match status" value="2"/>
</dbReference>
<keyword evidence="7 8" id="KW-0472">Membrane</keyword>
<dbReference type="InterPro" id="IPR003593">
    <property type="entry name" value="AAA+_ATPase"/>
</dbReference>
<feature type="transmembrane region" description="Helical" evidence="8">
    <location>
        <begin position="372"/>
        <end position="394"/>
    </location>
</feature>
<dbReference type="InterPro" id="IPR027417">
    <property type="entry name" value="P-loop_NTPase"/>
</dbReference>
<sequence length="1417" mass="161389">MDKDTSDMKPNPKETANVFSILFFWWMRELFMISFKRNLEESDIYRPIKADESEKLTDLLEKYWNRELDKLKNLEYVMGKNGQKVPLKKESHPKLYKAVYKTFWLPYFIIGICSFIQCSVVRVLIPILQSWIIKYFINDPNEKHKTSTNEVMIYITFLIITNIIAIMLLQHSTLQSLHVGMRIRIACSSLLYRKLLRLNTATMNQTGTGQIMNLLSNDVIRFDQLTTFLNYIWIMPFMIVIIGTIMWQNVGISCFVGIGALLIIVLPGQGTLSFLNLKLRTTTAPLTDRRVQLMSELIAGIQVVKMYAWEKPFSQIVSVIRKLEIKQIKFSSYVRATYLAIIVFTERLTVYFTIITFVLMGNNLTADVAYAMSTYFNILQLFVALYFPQGLILLGESIVSFNRLEDFLLMDEVNTRRFSENTPQLQFKSQKPKEETNAENQIDRYLSRNGSIVLSEHQGLADLPVYVKLQRVSANWISGQMPPTLCNINLIVKPGQLCAVVGAVGSGKSSILHLLLKELNLGTGSIILTQGSSKYNIPGNLSTGYFTNNPNLRISYASQEPWLFGGTVRDNILFGQSYDKTRYMQVANVCALTKDFRQFPQGDMTMVGDRGVSLSGGQRARINLARAIYKQADIYLLDDPLSAVDTRVARHLYGKCITEYLHGKTRILVTHQLQFLKRADHIIVLDRGFVKMQGNYNELVQSNKDFIGMLNDLNQARKEEDMRRASEMSKRITITRRTSRLSTRSSITHSDIDDSDYVENSPEAEMSAHGRVAGRVYKEYLHNGGNNLMLFVLLMSFIISQVATTGNDYWLSYWTTLEDVRRIENTSDVKQFAYMYNNSFLGSIFTLNPDGLLSTMDAIYVYTFCIIACIATTLFRSFLFMKISMNSSRNLHNIMFFKLLQARMFFFHNNPSGRILNRFSKDIGIMDEWLPKLMLEAFQGFCVICGIMIMEVIINQWMLIMIAILVILFFFVTKSYMKIGQDLKRLEGVMKSPIFSHVNATLNGLPTIRSSGIEIEKLMRKRFDELQDRHSGTWYLFLTCSTAFVIVADLITCLFVACICFSLIPMNETGNVTGSKAGLAISQSLILIGCLQYVTKQFSESVSLMTSVERILQYTNLPKEEPITSDNPPPPTWPSQGQLILKNVNMKYHMDDPPVLKNLNVSIEPGWKVGVVGRTGAGKSSLISALFRLFNESLEGEIKIDGRDTSTMGLSELRCKISIIPQEPVLFSESLRYNLDPFNRYDDMKLWEVLRQVELNDVALDHDIFSGGHNFSVGQRQLICLARAILRNNRLLVLDEATANIDSHTDALIQDTIRSSFKECTVITIAHRLNTIIDSNRIIVMENGSIVEFGCPYELLHDKSNGYFSQMVEKTGNQMAQSLLEQAKKACEKNNDHCELNLSAQNTECESDTTLTEQTAL</sequence>
<evidence type="ECO:0000256" key="2">
    <source>
        <dbReference type="ARBA" id="ARBA00022448"/>
    </source>
</evidence>
<dbReference type="Proteomes" id="UP000078540">
    <property type="component" value="Unassembled WGS sequence"/>
</dbReference>
<dbReference type="FunFam" id="3.40.50.300:FF:000163">
    <property type="entry name" value="Multidrug resistance-associated protein member 4"/>
    <property type="match status" value="1"/>
</dbReference>
<evidence type="ECO:0000259" key="9">
    <source>
        <dbReference type="PROSITE" id="PS50893"/>
    </source>
</evidence>
<keyword evidence="6 8" id="KW-1133">Transmembrane helix</keyword>
<evidence type="ECO:0000256" key="1">
    <source>
        <dbReference type="ARBA" id="ARBA00004141"/>
    </source>
</evidence>
<evidence type="ECO:0000256" key="8">
    <source>
        <dbReference type="SAM" id="Phobius"/>
    </source>
</evidence>
<dbReference type="InterPro" id="IPR036640">
    <property type="entry name" value="ABC1_TM_sf"/>
</dbReference>
<dbReference type="FunFam" id="1.20.1560.10:FF:000014">
    <property type="entry name" value="Multidrug resistance-associated protein member 4"/>
    <property type="match status" value="1"/>
</dbReference>
<dbReference type="PROSITE" id="PS00211">
    <property type="entry name" value="ABC_TRANSPORTER_1"/>
    <property type="match status" value="2"/>
</dbReference>
<reference evidence="11 12" key="1">
    <citation type="submission" date="2015-09" db="EMBL/GenBank/DDBJ databases">
        <title>Atta colombica WGS genome.</title>
        <authorList>
            <person name="Nygaard S."/>
            <person name="Hu H."/>
            <person name="Boomsma J."/>
            <person name="Zhang G."/>
        </authorList>
    </citation>
    <scope>NUCLEOTIDE SEQUENCE [LARGE SCALE GENOMIC DNA]</scope>
    <source>
        <strain evidence="11">Treedump-2</strain>
        <tissue evidence="11">Whole body</tissue>
    </source>
</reference>
<feature type="domain" description="ABC transmembrane type-1" evidence="10">
    <location>
        <begin position="791"/>
        <end position="1103"/>
    </location>
</feature>
<dbReference type="PROSITE" id="PS50929">
    <property type="entry name" value="ABC_TM1F"/>
    <property type="match status" value="2"/>
</dbReference>
<dbReference type="GO" id="GO:0016887">
    <property type="term" value="F:ATP hydrolysis activity"/>
    <property type="evidence" value="ECO:0007669"/>
    <property type="project" value="InterPro"/>
</dbReference>
<dbReference type="Pfam" id="PF00005">
    <property type="entry name" value="ABC_tran"/>
    <property type="match status" value="2"/>
</dbReference>
<dbReference type="FunFam" id="1.20.1560.10:FF:000026">
    <property type="entry name" value="Multidrug resistance-associated protein lethal(2)03659"/>
    <property type="match status" value="1"/>
</dbReference>
<dbReference type="CDD" id="cd18580">
    <property type="entry name" value="ABC_6TM_ABCC_D2"/>
    <property type="match status" value="1"/>
</dbReference>
<dbReference type="CDD" id="cd03244">
    <property type="entry name" value="ABCC_MRP_domain2"/>
    <property type="match status" value="1"/>
</dbReference>
<dbReference type="GO" id="GO:0005524">
    <property type="term" value="F:ATP binding"/>
    <property type="evidence" value="ECO:0007669"/>
    <property type="project" value="UniProtKB-KW"/>
</dbReference>
<feature type="transmembrane region" description="Helical" evidence="8">
    <location>
        <begin position="859"/>
        <end position="879"/>
    </location>
</feature>
<dbReference type="SUPFAM" id="SSF52540">
    <property type="entry name" value="P-loop containing nucleoside triphosphate hydrolases"/>
    <property type="match status" value="2"/>
</dbReference>
<dbReference type="PANTHER" id="PTHR24223:SF415">
    <property type="entry name" value="FI20190P1"/>
    <property type="match status" value="1"/>
</dbReference>
<evidence type="ECO:0000256" key="7">
    <source>
        <dbReference type="ARBA" id="ARBA00023136"/>
    </source>
</evidence>
<accession>A0A195BLJ3</accession>
<evidence type="ECO:0000256" key="5">
    <source>
        <dbReference type="ARBA" id="ARBA00022840"/>
    </source>
</evidence>
<evidence type="ECO:0000313" key="11">
    <source>
        <dbReference type="EMBL" id="KYM85736.1"/>
    </source>
</evidence>
<evidence type="ECO:0000256" key="4">
    <source>
        <dbReference type="ARBA" id="ARBA00022741"/>
    </source>
</evidence>
<dbReference type="EMBL" id="KQ976450">
    <property type="protein sequence ID" value="KYM85736.1"/>
    <property type="molecule type" value="Genomic_DNA"/>
</dbReference>
<feature type="domain" description="ABC transmembrane type-1" evidence="10">
    <location>
        <begin position="118"/>
        <end position="380"/>
    </location>
</feature>
<dbReference type="InterPro" id="IPR003439">
    <property type="entry name" value="ABC_transporter-like_ATP-bd"/>
</dbReference>
<evidence type="ECO:0000259" key="10">
    <source>
        <dbReference type="PROSITE" id="PS50929"/>
    </source>
</evidence>
<gene>
    <name evidence="11" type="ORF">ALC53_04517</name>
</gene>
<feature type="transmembrane region" description="Helical" evidence="8">
    <location>
        <begin position="151"/>
        <end position="169"/>
    </location>
</feature>
<keyword evidence="3 8" id="KW-0812">Transmembrane</keyword>
<dbReference type="STRING" id="520822.A0A195BLJ3"/>
<dbReference type="Pfam" id="PF00664">
    <property type="entry name" value="ABC_membrane"/>
    <property type="match status" value="2"/>
</dbReference>
<feature type="transmembrane region" description="Helical" evidence="8">
    <location>
        <begin position="336"/>
        <end position="360"/>
    </location>
</feature>